<keyword evidence="2" id="KW-1185">Reference proteome</keyword>
<sequence>MLSSCFNPSKRTGTKMAATLILKSVGHGFFRLRGKQCMYRNSAQELMLQLQYLYMGKRVYSFFSFLRSLAWLRPKYFGLFLSIQSAVALFRVYCLPTLAFASNGSGPI</sequence>
<evidence type="ECO:0000313" key="2">
    <source>
        <dbReference type="Proteomes" id="UP001054945"/>
    </source>
</evidence>
<accession>A0AAV4WGI1</accession>
<evidence type="ECO:0000313" key="1">
    <source>
        <dbReference type="EMBL" id="GIY80430.1"/>
    </source>
</evidence>
<dbReference type="EMBL" id="BPLR01016010">
    <property type="protein sequence ID" value="GIY80430.1"/>
    <property type="molecule type" value="Genomic_DNA"/>
</dbReference>
<reference evidence="1 2" key="1">
    <citation type="submission" date="2021-06" db="EMBL/GenBank/DDBJ databases">
        <title>Caerostris extrusa draft genome.</title>
        <authorList>
            <person name="Kono N."/>
            <person name="Arakawa K."/>
        </authorList>
    </citation>
    <scope>NUCLEOTIDE SEQUENCE [LARGE SCALE GENOMIC DNA]</scope>
</reference>
<organism evidence="1 2">
    <name type="scientific">Caerostris extrusa</name>
    <name type="common">Bark spider</name>
    <name type="synonym">Caerostris bankana</name>
    <dbReference type="NCBI Taxonomy" id="172846"/>
    <lineage>
        <taxon>Eukaryota</taxon>
        <taxon>Metazoa</taxon>
        <taxon>Ecdysozoa</taxon>
        <taxon>Arthropoda</taxon>
        <taxon>Chelicerata</taxon>
        <taxon>Arachnida</taxon>
        <taxon>Araneae</taxon>
        <taxon>Araneomorphae</taxon>
        <taxon>Entelegynae</taxon>
        <taxon>Araneoidea</taxon>
        <taxon>Araneidae</taxon>
        <taxon>Caerostris</taxon>
    </lineage>
</organism>
<name>A0AAV4WGI1_CAEEX</name>
<gene>
    <name evidence="1" type="ORF">CEXT_273511</name>
</gene>
<comment type="caution">
    <text evidence="1">The sequence shown here is derived from an EMBL/GenBank/DDBJ whole genome shotgun (WGS) entry which is preliminary data.</text>
</comment>
<dbReference type="Proteomes" id="UP001054945">
    <property type="component" value="Unassembled WGS sequence"/>
</dbReference>
<dbReference type="AlphaFoldDB" id="A0AAV4WGI1"/>
<proteinExistence type="predicted"/>
<protein>
    <submittedName>
        <fullName evidence="1">Uncharacterized protein</fullName>
    </submittedName>
</protein>